<proteinExistence type="predicted"/>
<dbReference type="AlphaFoldDB" id="A0AAP9YG04"/>
<dbReference type="Proteomes" id="UP000596192">
    <property type="component" value="Chromosome"/>
</dbReference>
<evidence type="ECO:0000313" key="2">
    <source>
        <dbReference type="Proteomes" id="UP000596192"/>
    </source>
</evidence>
<organism evidence="1 2">
    <name type="scientific">Azotobacter chroococcum</name>
    <dbReference type="NCBI Taxonomy" id="353"/>
    <lineage>
        <taxon>Bacteria</taxon>
        <taxon>Pseudomonadati</taxon>
        <taxon>Pseudomonadota</taxon>
        <taxon>Gammaproteobacteria</taxon>
        <taxon>Pseudomonadales</taxon>
        <taxon>Pseudomonadaceae</taxon>
        <taxon>Azotobacter</taxon>
    </lineage>
</organism>
<gene>
    <name evidence="1" type="ORF">GKQ51_08120</name>
</gene>
<accession>A0AAP9YG04</accession>
<dbReference type="SUPFAM" id="SSF47413">
    <property type="entry name" value="lambda repressor-like DNA-binding domains"/>
    <property type="match status" value="1"/>
</dbReference>
<dbReference type="Gene3D" id="1.10.260.40">
    <property type="entry name" value="lambda repressor-like DNA-binding domains"/>
    <property type="match status" value="1"/>
</dbReference>
<dbReference type="EMBL" id="CP066310">
    <property type="protein sequence ID" value="QQE90249.1"/>
    <property type="molecule type" value="Genomic_DNA"/>
</dbReference>
<dbReference type="RefSeq" id="WP_131351213.1">
    <property type="nucleotide sequence ID" value="NZ_CP066310.1"/>
</dbReference>
<reference evidence="1 2" key="1">
    <citation type="submission" date="2020-12" db="EMBL/GenBank/DDBJ databases">
        <title>Genomic Analysis and Response surface optimization of nitrogen-fixing conditions for A. chroococcum strain HR1, Isolation from rhizosphere soil.</title>
        <authorList>
            <person name="Li J."/>
            <person name="Yang H."/>
            <person name="Liu H."/>
            <person name="Wang C."/>
            <person name="Tian Y."/>
            <person name="Lu X.Y."/>
        </authorList>
    </citation>
    <scope>NUCLEOTIDE SEQUENCE [LARGE SCALE GENOMIC DNA]</scope>
    <source>
        <strain evidence="1 2">HR1</strain>
    </source>
</reference>
<evidence type="ECO:0000313" key="1">
    <source>
        <dbReference type="EMBL" id="QQE90249.1"/>
    </source>
</evidence>
<dbReference type="InterPro" id="IPR010982">
    <property type="entry name" value="Lambda_DNA-bd_dom_sf"/>
</dbReference>
<dbReference type="GO" id="GO:0003677">
    <property type="term" value="F:DNA binding"/>
    <property type="evidence" value="ECO:0007669"/>
    <property type="project" value="InterPro"/>
</dbReference>
<name>A0AAP9YG04_9GAMM</name>
<sequence length="68" mass="7386">MNIYRALVGHFGTQMKTAEALGVEQGTVSGWVRGRHRMSPVAALRAEIETDGKFKAVDLCPDLLKVAS</sequence>
<protein>
    <submittedName>
        <fullName evidence="1">Helix-turn-helix domain-containing protein</fullName>
    </submittedName>
</protein>